<keyword evidence="5" id="KW-0010">Activator</keyword>
<dbReference type="SUPFAM" id="SSF57884">
    <property type="entry name" value="Ada DNA repair protein, N-terminal domain (N-Ada 10)"/>
    <property type="match status" value="1"/>
</dbReference>
<dbReference type="InterPro" id="IPR035451">
    <property type="entry name" value="Ada-like_dom_sf"/>
</dbReference>
<evidence type="ECO:0000313" key="9">
    <source>
        <dbReference type="Proteomes" id="UP000067683"/>
    </source>
</evidence>
<dbReference type="SMART" id="SM00342">
    <property type="entry name" value="HTH_ARAC"/>
    <property type="match status" value="1"/>
</dbReference>
<keyword evidence="6" id="KW-0804">Transcription</keyword>
<keyword evidence="2" id="KW-0489">Methyltransferase</keyword>
<reference evidence="8" key="1">
    <citation type="submission" date="2016-01" db="EMBL/GenBank/DDBJ databases">
        <title>Complete genome of Planococcus rifietoensis type strain M8.</title>
        <authorList>
            <person name="See-Too W.S."/>
        </authorList>
    </citation>
    <scope>NUCLEOTIDE SEQUENCE [LARGE SCALE GENOMIC DNA]</scope>
    <source>
        <strain evidence="8">M8</strain>
    </source>
</reference>
<dbReference type="Proteomes" id="UP000067683">
    <property type="component" value="Chromosome"/>
</dbReference>
<dbReference type="Gene3D" id="3.40.10.10">
    <property type="entry name" value="DNA Methylphosphotriester Repair Domain"/>
    <property type="match status" value="1"/>
</dbReference>
<gene>
    <name evidence="8" type="ORF">AUC31_07115</name>
</gene>
<keyword evidence="9" id="KW-1185">Reference proteome</keyword>
<evidence type="ECO:0000256" key="2">
    <source>
        <dbReference type="ARBA" id="ARBA00022603"/>
    </source>
</evidence>
<protein>
    <submittedName>
        <fullName evidence="8">Adenosine deaminase</fullName>
    </submittedName>
</protein>
<dbReference type="SUPFAM" id="SSF46689">
    <property type="entry name" value="Homeodomain-like"/>
    <property type="match status" value="2"/>
</dbReference>
<dbReference type="PANTHER" id="PTHR43280:SF2">
    <property type="entry name" value="HTH-TYPE TRANSCRIPTIONAL REGULATOR EXSA"/>
    <property type="match status" value="1"/>
</dbReference>
<dbReference type="PANTHER" id="PTHR43280">
    <property type="entry name" value="ARAC-FAMILY TRANSCRIPTIONAL REGULATOR"/>
    <property type="match status" value="1"/>
</dbReference>
<dbReference type="InterPro" id="IPR004026">
    <property type="entry name" value="Ada_DNA_repair_Zn-bd"/>
</dbReference>
<evidence type="ECO:0000256" key="4">
    <source>
        <dbReference type="ARBA" id="ARBA00023125"/>
    </source>
</evidence>
<dbReference type="GO" id="GO:0032259">
    <property type="term" value="P:methylation"/>
    <property type="evidence" value="ECO:0007669"/>
    <property type="project" value="UniProtKB-KW"/>
</dbReference>
<dbReference type="InterPro" id="IPR016220">
    <property type="entry name" value="Me-P-triester_DNA_alkyl-Trfase"/>
</dbReference>
<dbReference type="GO" id="GO:0003700">
    <property type="term" value="F:DNA-binding transcription factor activity"/>
    <property type="evidence" value="ECO:0007669"/>
    <property type="project" value="InterPro"/>
</dbReference>
<dbReference type="KEGG" id="prt:AUC31_07115"/>
<dbReference type="InterPro" id="IPR018060">
    <property type="entry name" value="HTH_AraC"/>
</dbReference>
<evidence type="ECO:0000256" key="6">
    <source>
        <dbReference type="ARBA" id="ARBA00023163"/>
    </source>
</evidence>
<dbReference type="AlphaFoldDB" id="A0A0U2ZLX0"/>
<comment type="cofactor">
    <cofactor evidence="1">
        <name>Zn(2+)</name>
        <dbReference type="ChEBI" id="CHEBI:29105"/>
    </cofactor>
</comment>
<dbReference type="PROSITE" id="PS01124">
    <property type="entry name" value="HTH_ARAC_FAMILY_2"/>
    <property type="match status" value="1"/>
</dbReference>
<dbReference type="GO" id="GO:0008270">
    <property type="term" value="F:zinc ion binding"/>
    <property type="evidence" value="ECO:0007669"/>
    <property type="project" value="InterPro"/>
</dbReference>
<dbReference type="STRING" id="200991.AUC31_07115"/>
<dbReference type="EMBL" id="CP013659">
    <property type="protein sequence ID" value="ALS77009.1"/>
    <property type="molecule type" value="Genomic_DNA"/>
</dbReference>
<dbReference type="Gene3D" id="1.10.10.60">
    <property type="entry name" value="Homeodomain-like"/>
    <property type="match status" value="2"/>
</dbReference>
<dbReference type="GO" id="GO:0006281">
    <property type="term" value="P:DNA repair"/>
    <property type="evidence" value="ECO:0007669"/>
    <property type="project" value="InterPro"/>
</dbReference>
<dbReference type="PIRSF" id="PIRSF000408">
    <property type="entry name" value="Alkyltransferas_AdaA"/>
    <property type="match status" value="1"/>
</dbReference>
<proteinExistence type="predicted"/>
<organism evidence="8 9">
    <name type="scientific">Planococcus rifietoensis</name>
    <dbReference type="NCBI Taxonomy" id="200991"/>
    <lineage>
        <taxon>Bacteria</taxon>
        <taxon>Bacillati</taxon>
        <taxon>Bacillota</taxon>
        <taxon>Bacilli</taxon>
        <taxon>Bacillales</taxon>
        <taxon>Caryophanaceae</taxon>
        <taxon>Planococcus</taxon>
    </lineage>
</organism>
<keyword evidence="4" id="KW-0238">DNA-binding</keyword>
<dbReference type="Pfam" id="PF02805">
    <property type="entry name" value="Ada_Zn_binding"/>
    <property type="match status" value="1"/>
</dbReference>
<dbReference type="GO" id="GO:0008168">
    <property type="term" value="F:methyltransferase activity"/>
    <property type="evidence" value="ECO:0007669"/>
    <property type="project" value="UniProtKB-KW"/>
</dbReference>
<evidence type="ECO:0000256" key="5">
    <source>
        <dbReference type="ARBA" id="ARBA00023159"/>
    </source>
</evidence>
<evidence type="ECO:0000256" key="1">
    <source>
        <dbReference type="ARBA" id="ARBA00001947"/>
    </source>
</evidence>
<accession>A0A0U2ZLX0</accession>
<dbReference type="Pfam" id="PF12833">
    <property type="entry name" value="HTH_18"/>
    <property type="match status" value="1"/>
</dbReference>
<evidence type="ECO:0000313" key="8">
    <source>
        <dbReference type="EMBL" id="ALS77009.1"/>
    </source>
</evidence>
<evidence type="ECO:0000259" key="7">
    <source>
        <dbReference type="PROSITE" id="PS01124"/>
    </source>
</evidence>
<feature type="domain" description="HTH araC/xylS-type" evidence="7">
    <location>
        <begin position="86"/>
        <end position="184"/>
    </location>
</feature>
<dbReference type="GO" id="GO:0043565">
    <property type="term" value="F:sequence-specific DNA binding"/>
    <property type="evidence" value="ECO:0007669"/>
    <property type="project" value="InterPro"/>
</dbReference>
<dbReference type="InterPro" id="IPR009057">
    <property type="entry name" value="Homeodomain-like_sf"/>
</dbReference>
<sequence>MEMEAKFTFDEMWEKILDCDRKYDGLFFTCVKTTKIYCRPSCRSRKPKKRNVEFCFSIEEAENRGFRACKRCQPEIEQSPYVEFTQQVIAFLMDHYQQKIGLEEVAAHVGMSSSYVDRLFKQETDETPRSYLEKIRIDKAAYLLANTNKTNLEICLETGFQSTSHFYKVFRDLKQQSPGQYRKEKGAGRNG</sequence>
<name>A0A0U2ZLX0_9BACL</name>
<evidence type="ECO:0000256" key="3">
    <source>
        <dbReference type="ARBA" id="ARBA00023015"/>
    </source>
</evidence>
<keyword evidence="3" id="KW-0805">Transcription regulation</keyword>
<keyword evidence="2" id="KW-0808">Transferase</keyword>